<dbReference type="AlphaFoldDB" id="A0A2W1LGM0"/>
<feature type="signal peptide" evidence="1">
    <location>
        <begin position="1"/>
        <end position="22"/>
    </location>
</feature>
<evidence type="ECO:0000259" key="2">
    <source>
        <dbReference type="Pfam" id="PF00395"/>
    </source>
</evidence>
<dbReference type="OrthoDB" id="2652191at2"/>
<keyword evidence="1" id="KW-0732">Signal</keyword>
<name>A0A2W1LGM0_9BACL</name>
<sequence>MKRRLKAVLIYTVSLTSVLGLAEPSGHIPTAHALLKAGEEFSLSIERSYNYSSDLAEQRLQELFPILLKAVPIILVEPEEEGAWEHAWWVIIDGEYVSIKTSIDAHTGRVNLFQYPDNYHAIRGYGNSPPKLTEEEISAVALSTIHKVEPAILPDELDVRGGFGPQSEPLFGPIQYRREYYVLQNGIRSQNETISIQVDRNGDVVSYIRTSQDTDYPSPETGLTEQDMREKLQKEMTLELTLYPVNGRWWDPTDEWKLAYIPLGKELISRNAATGEVPEALSSEAVTYIRISSDDRTVNQNHDVTFTPQEMQAIHHIQRLYPNAAEEFRLMRGPIATYEDSPLEFRFQRYYGDASIYGSAITIRMDEQGKLEHVEEDGLRGEQIKGPLNFESVMNHEEAVRSLVDAMEFKLEYIESGEAEQELSLAYTPCIQGVPAIAAVDAIDAVTGTLIERARSSTDAPTYKGNHWAAQALYAMAKHGVMFASSGMWSEEGQSEINPNDEVSVAAWQLYIYRALYEGGFWNEDGYLEEGETWGPSSKSLEAAAYFGKHGWVVMKDEALSIADTVEELFTGEVMTREQWAGILVSMLDYAKLPQSNVSVAIDSLEDEDQIRDKRSVDIVLKLGLLTATNGRFYPAKPVTKAQAATVLMRLAELQRSAASGIFSSSAELTMTVTTPDLNRTGSPKDYITFVHQTSGLEISIGISVEELIELLGEPLAIDMEEFDTQSSYKFGGGLTVVVEDEEVVWVEISGKNSKYATKLGGIRIGDKLADMEQAFGFGASSGSGPFINQKNFAFYIVGDRIIPSPIADYLPETLIVQPSYWIDLRVDDNGRIEKMILLRASEMQPIS</sequence>
<evidence type="ECO:0000313" key="3">
    <source>
        <dbReference type="EMBL" id="PZD97210.1"/>
    </source>
</evidence>
<comment type="caution">
    <text evidence="3">The sequence shown here is derived from an EMBL/GenBank/DDBJ whole genome shotgun (WGS) entry which is preliminary data.</text>
</comment>
<dbReference type="EMBL" id="QKRB01000030">
    <property type="protein sequence ID" value="PZD97210.1"/>
    <property type="molecule type" value="Genomic_DNA"/>
</dbReference>
<reference evidence="3 4" key="1">
    <citation type="submission" date="2018-06" db="EMBL/GenBank/DDBJ databases">
        <title>Paenibacillus imtechensis sp. nov.</title>
        <authorList>
            <person name="Pinnaka A.K."/>
            <person name="Singh H."/>
            <person name="Kaur M."/>
        </authorList>
    </citation>
    <scope>NUCLEOTIDE SEQUENCE [LARGE SCALE GENOMIC DNA]</scope>
    <source>
        <strain evidence="3 4">SMB1</strain>
    </source>
</reference>
<organism evidence="3 4">
    <name type="scientific">Paenibacillus sambharensis</name>
    <dbReference type="NCBI Taxonomy" id="1803190"/>
    <lineage>
        <taxon>Bacteria</taxon>
        <taxon>Bacillati</taxon>
        <taxon>Bacillota</taxon>
        <taxon>Bacilli</taxon>
        <taxon>Bacillales</taxon>
        <taxon>Paenibacillaceae</taxon>
        <taxon>Paenibacillus</taxon>
    </lineage>
</organism>
<evidence type="ECO:0000256" key="1">
    <source>
        <dbReference type="SAM" id="SignalP"/>
    </source>
</evidence>
<dbReference type="RefSeq" id="WP_111145352.1">
    <property type="nucleotide sequence ID" value="NZ_QKRB01000030.1"/>
</dbReference>
<dbReference type="InterPro" id="IPR001119">
    <property type="entry name" value="SLH_dom"/>
</dbReference>
<accession>A0A2W1LGM0</accession>
<gene>
    <name evidence="3" type="ORF">DNH61_03805</name>
</gene>
<dbReference type="Pfam" id="PF00395">
    <property type="entry name" value="SLH"/>
    <property type="match status" value="1"/>
</dbReference>
<proteinExistence type="predicted"/>
<dbReference type="Proteomes" id="UP000249522">
    <property type="component" value="Unassembled WGS sequence"/>
</dbReference>
<feature type="chain" id="PRO_5039244972" description="SLH domain-containing protein" evidence="1">
    <location>
        <begin position="23"/>
        <end position="848"/>
    </location>
</feature>
<evidence type="ECO:0000313" key="4">
    <source>
        <dbReference type="Proteomes" id="UP000249522"/>
    </source>
</evidence>
<keyword evidence="4" id="KW-1185">Reference proteome</keyword>
<protein>
    <recommendedName>
        <fullName evidence="2">SLH domain-containing protein</fullName>
    </recommendedName>
</protein>
<feature type="domain" description="SLH" evidence="2">
    <location>
        <begin position="615"/>
        <end position="645"/>
    </location>
</feature>